<organism evidence="2 3">
    <name type="scientific">Rhizopus stolonifer</name>
    <name type="common">Rhizopus nigricans</name>
    <dbReference type="NCBI Taxonomy" id="4846"/>
    <lineage>
        <taxon>Eukaryota</taxon>
        <taxon>Fungi</taxon>
        <taxon>Fungi incertae sedis</taxon>
        <taxon>Mucoromycota</taxon>
        <taxon>Mucoromycotina</taxon>
        <taxon>Mucoromycetes</taxon>
        <taxon>Mucorales</taxon>
        <taxon>Mucorineae</taxon>
        <taxon>Rhizopodaceae</taxon>
        <taxon>Rhizopus</taxon>
    </lineage>
</organism>
<proteinExistence type="predicted"/>
<feature type="transmembrane region" description="Helical" evidence="1">
    <location>
        <begin position="38"/>
        <end position="55"/>
    </location>
</feature>
<reference evidence="2 3" key="1">
    <citation type="journal article" date="2018" name="G3 (Bethesda)">
        <title>Phylogenetic and Phylogenomic Definition of Rhizopus Species.</title>
        <authorList>
            <person name="Gryganskyi A.P."/>
            <person name="Golan J."/>
            <person name="Dolatabadi S."/>
            <person name="Mondo S."/>
            <person name="Robb S."/>
            <person name="Idnurm A."/>
            <person name="Muszewska A."/>
            <person name="Steczkiewicz K."/>
            <person name="Masonjones S."/>
            <person name="Liao H.L."/>
            <person name="Gajdeczka M.T."/>
            <person name="Anike F."/>
            <person name="Vuek A."/>
            <person name="Anishchenko I.M."/>
            <person name="Voigt K."/>
            <person name="de Hoog G.S."/>
            <person name="Smith M.E."/>
            <person name="Heitman J."/>
            <person name="Vilgalys R."/>
            <person name="Stajich J.E."/>
        </authorList>
    </citation>
    <scope>NUCLEOTIDE SEQUENCE [LARGE SCALE GENOMIC DNA]</scope>
    <source>
        <strain evidence="2 3">LSU 92-RS-03</strain>
    </source>
</reference>
<keyword evidence="1" id="KW-0472">Membrane</keyword>
<keyword evidence="1" id="KW-1133">Transmembrane helix</keyword>
<sequence>MCILPALVFLLVQTKPNLTDSISEVEQTFSSAYHLFSHLNTSLLCAVLYIAWILLLHNFSKFVWWALLIVLCLESPWAQMIYSSLFVQKNTQQFYCFELYHHQRWRFAK</sequence>
<keyword evidence="3" id="KW-1185">Reference proteome</keyword>
<evidence type="ECO:0000256" key="1">
    <source>
        <dbReference type="SAM" id="Phobius"/>
    </source>
</evidence>
<comment type="caution">
    <text evidence="2">The sequence shown here is derived from an EMBL/GenBank/DDBJ whole genome shotgun (WGS) entry which is preliminary data.</text>
</comment>
<dbReference type="AlphaFoldDB" id="A0A367IM50"/>
<accession>A0A367IM50</accession>
<name>A0A367IM50_RHIST</name>
<feature type="non-terminal residue" evidence="2">
    <location>
        <position position="109"/>
    </location>
</feature>
<gene>
    <name evidence="2" type="ORF">CU098_007585</name>
</gene>
<protein>
    <submittedName>
        <fullName evidence="2">Uncharacterized protein</fullName>
    </submittedName>
</protein>
<dbReference type="Proteomes" id="UP000253551">
    <property type="component" value="Unassembled WGS sequence"/>
</dbReference>
<evidence type="ECO:0000313" key="3">
    <source>
        <dbReference type="Proteomes" id="UP000253551"/>
    </source>
</evidence>
<dbReference type="EMBL" id="PJQM01007051">
    <property type="protein sequence ID" value="RCH78706.1"/>
    <property type="molecule type" value="Genomic_DNA"/>
</dbReference>
<keyword evidence="1" id="KW-0812">Transmembrane</keyword>
<feature type="transmembrane region" description="Helical" evidence="1">
    <location>
        <begin position="62"/>
        <end position="82"/>
    </location>
</feature>
<evidence type="ECO:0000313" key="2">
    <source>
        <dbReference type="EMBL" id="RCH78706.1"/>
    </source>
</evidence>